<accession>A0A4U6U4B7</accession>
<evidence type="ECO:0000313" key="2">
    <source>
        <dbReference type="EMBL" id="TKW10441.1"/>
    </source>
</evidence>
<evidence type="ECO:0000256" key="1">
    <source>
        <dbReference type="SAM" id="MobiDB-lite"/>
    </source>
</evidence>
<protein>
    <submittedName>
        <fullName evidence="2">Uncharacterized protein</fullName>
    </submittedName>
</protein>
<proteinExistence type="predicted"/>
<evidence type="ECO:0000313" key="3">
    <source>
        <dbReference type="Proteomes" id="UP000298652"/>
    </source>
</evidence>
<organism evidence="2 3">
    <name type="scientific">Setaria viridis</name>
    <name type="common">Green bristlegrass</name>
    <name type="synonym">Setaria italica subsp. viridis</name>
    <dbReference type="NCBI Taxonomy" id="4556"/>
    <lineage>
        <taxon>Eukaryota</taxon>
        <taxon>Viridiplantae</taxon>
        <taxon>Streptophyta</taxon>
        <taxon>Embryophyta</taxon>
        <taxon>Tracheophyta</taxon>
        <taxon>Spermatophyta</taxon>
        <taxon>Magnoliopsida</taxon>
        <taxon>Liliopsida</taxon>
        <taxon>Poales</taxon>
        <taxon>Poaceae</taxon>
        <taxon>PACMAD clade</taxon>
        <taxon>Panicoideae</taxon>
        <taxon>Panicodae</taxon>
        <taxon>Paniceae</taxon>
        <taxon>Cenchrinae</taxon>
        <taxon>Setaria</taxon>
    </lineage>
</organism>
<sequence>MFGLRKIMPRPTQGLETTLFPPTRNTSSPRDWRSSKRRPSSAVLQCKGTRAHLHVGNWHDHNQTHALVSASPYA</sequence>
<name>A0A4U6U4B7_SETVI</name>
<dbReference type="Proteomes" id="UP000298652">
    <property type="component" value="Chromosome 6"/>
</dbReference>
<keyword evidence="3" id="KW-1185">Reference proteome</keyword>
<dbReference type="AlphaFoldDB" id="A0A4U6U4B7"/>
<feature type="region of interest" description="Disordered" evidence="1">
    <location>
        <begin position="1"/>
        <end position="45"/>
    </location>
</feature>
<dbReference type="Gramene" id="TKW10441">
    <property type="protein sequence ID" value="TKW10441"/>
    <property type="gene ID" value="SEVIR_6G164800v2"/>
</dbReference>
<reference evidence="2" key="1">
    <citation type="submission" date="2019-03" db="EMBL/GenBank/DDBJ databases">
        <title>WGS assembly of Setaria viridis.</title>
        <authorList>
            <person name="Huang P."/>
            <person name="Jenkins J."/>
            <person name="Grimwood J."/>
            <person name="Barry K."/>
            <person name="Healey A."/>
            <person name="Mamidi S."/>
            <person name="Sreedasyam A."/>
            <person name="Shu S."/>
            <person name="Feldman M."/>
            <person name="Wu J."/>
            <person name="Yu Y."/>
            <person name="Chen C."/>
            <person name="Johnson J."/>
            <person name="Rokhsar D."/>
            <person name="Baxter I."/>
            <person name="Schmutz J."/>
            <person name="Brutnell T."/>
            <person name="Kellogg E."/>
        </authorList>
    </citation>
    <scope>NUCLEOTIDE SEQUENCE [LARGE SCALE GENOMIC DNA]</scope>
</reference>
<gene>
    <name evidence="2" type="ORF">SEVIR_6G164800v2</name>
</gene>
<dbReference type="EMBL" id="CM016557">
    <property type="protein sequence ID" value="TKW10441.1"/>
    <property type="molecule type" value="Genomic_DNA"/>
</dbReference>